<dbReference type="EMBL" id="CACVBM020000888">
    <property type="protein sequence ID" value="CAA7024537.1"/>
    <property type="molecule type" value="Genomic_DNA"/>
</dbReference>
<name>A0A6D2I7L3_9BRAS</name>
<gene>
    <name evidence="1" type="ORF">MERR_LOCUS11772</name>
</gene>
<evidence type="ECO:0000313" key="1">
    <source>
        <dbReference type="EMBL" id="CAA7024537.1"/>
    </source>
</evidence>
<accession>A0A6D2I7L3</accession>
<comment type="caution">
    <text evidence="1">The sequence shown here is derived from an EMBL/GenBank/DDBJ whole genome shotgun (WGS) entry which is preliminary data.</text>
</comment>
<organism evidence="1 2">
    <name type="scientific">Microthlaspi erraticum</name>
    <dbReference type="NCBI Taxonomy" id="1685480"/>
    <lineage>
        <taxon>Eukaryota</taxon>
        <taxon>Viridiplantae</taxon>
        <taxon>Streptophyta</taxon>
        <taxon>Embryophyta</taxon>
        <taxon>Tracheophyta</taxon>
        <taxon>Spermatophyta</taxon>
        <taxon>Magnoliopsida</taxon>
        <taxon>eudicotyledons</taxon>
        <taxon>Gunneridae</taxon>
        <taxon>Pentapetalae</taxon>
        <taxon>rosids</taxon>
        <taxon>malvids</taxon>
        <taxon>Brassicales</taxon>
        <taxon>Brassicaceae</taxon>
        <taxon>Coluteocarpeae</taxon>
        <taxon>Microthlaspi</taxon>
    </lineage>
</organism>
<reference evidence="1" key="1">
    <citation type="submission" date="2020-01" db="EMBL/GenBank/DDBJ databases">
        <authorList>
            <person name="Mishra B."/>
        </authorList>
    </citation>
    <scope>NUCLEOTIDE SEQUENCE [LARGE SCALE GENOMIC DNA]</scope>
</reference>
<sequence>MAHLQPVTCVKTSYYPDQRCALWDCLRYKQPGFIYCSQAHMVAATAESQLLKPVCMTNMFTVAQIEQLNISHLFDLVRMQAPQRNTGLPNFRHNLYILSLPT</sequence>
<dbReference type="AlphaFoldDB" id="A0A6D2I7L3"/>
<dbReference type="Proteomes" id="UP000467841">
    <property type="component" value="Unassembled WGS sequence"/>
</dbReference>
<keyword evidence="2" id="KW-1185">Reference proteome</keyword>
<proteinExistence type="predicted"/>
<protein>
    <submittedName>
        <fullName evidence="1">Uncharacterized protein</fullName>
    </submittedName>
</protein>
<evidence type="ECO:0000313" key="2">
    <source>
        <dbReference type="Proteomes" id="UP000467841"/>
    </source>
</evidence>